<feature type="region of interest" description="Disordered" evidence="2">
    <location>
        <begin position="413"/>
        <end position="452"/>
    </location>
</feature>
<evidence type="ECO:0000313" key="3">
    <source>
        <dbReference type="EMBL" id="KAL0115520.1"/>
    </source>
</evidence>
<dbReference type="SUPFAM" id="SSF90257">
    <property type="entry name" value="Myosin rod fragments"/>
    <property type="match status" value="1"/>
</dbReference>
<evidence type="ECO:0000313" key="4">
    <source>
        <dbReference type="Proteomes" id="UP001430953"/>
    </source>
</evidence>
<dbReference type="AlphaFoldDB" id="A0AAW2FJU2"/>
<dbReference type="EMBL" id="JADYXP020000010">
    <property type="protein sequence ID" value="KAL0115520.1"/>
    <property type="molecule type" value="Genomic_DNA"/>
</dbReference>
<feature type="coiled-coil region" evidence="1">
    <location>
        <begin position="321"/>
        <end position="383"/>
    </location>
</feature>
<feature type="coiled-coil region" evidence="1">
    <location>
        <begin position="216"/>
        <end position="243"/>
    </location>
</feature>
<gene>
    <name evidence="3" type="ORF">PUN28_010799</name>
</gene>
<reference evidence="3 4" key="1">
    <citation type="submission" date="2023-03" db="EMBL/GenBank/DDBJ databases">
        <title>High recombination rates correlate with genetic variation in Cardiocondyla obscurior ants.</title>
        <authorList>
            <person name="Errbii M."/>
        </authorList>
    </citation>
    <scope>NUCLEOTIDE SEQUENCE [LARGE SCALE GENOMIC DNA]</scope>
    <source>
        <strain evidence="3">Alpha-2009</strain>
        <tissue evidence="3">Whole body</tissue>
    </source>
</reference>
<sequence length="518" mass="59081">MDNLSDSFRGELDSVTSTDSLQLITDEFQLRHLSTPDVSNIELSKRVALLELENERLRVDLENARIDLNARIAANQGLKGKVTELFVEMQTVLRDKQKLQNTLTDTSNRLAAAEASAKWYQSQVHILVASKKSLQVEINTYQSILKQRQHAITDINASYKKLSIEYSELTHQYQKEKREMQSVMKNLQSHIKSINAAQDTLDGNSTGSPTDMSMVLDATEDELRNTKAELKTLEQRLLSNEMAKMSMENTLSKQRVLISTMEESMQKSEMERNETADLLRKAQFKTHKLKSENETLQTSLLASKREQNQVEDAISHLRLQLTKMIAQYKALKSKNMEYDEKLSTMQDLTDENKRLKTLSYKANSTLLKKLREEKAKIKSLEQKFYCKQINDQFTKNKTDHSVQKYQKEILSRRKDLQDQLQPETKVADESIDEGYGDNSSTNTSSSSLDLPSPSPVNSVLLNNAVNVLARSKGFGSSMQGELNVLRLKLEALRDQCDMLNQQKNHSSVNKMIPSRDST</sequence>
<dbReference type="Proteomes" id="UP001430953">
    <property type="component" value="Unassembled WGS sequence"/>
</dbReference>
<evidence type="ECO:0000256" key="1">
    <source>
        <dbReference type="SAM" id="Coils"/>
    </source>
</evidence>
<comment type="caution">
    <text evidence="3">The sequence shown here is derived from an EMBL/GenBank/DDBJ whole genome shotgun (WGS) entry which is preliminary data.</text>
</comment>
<feature type="compositionally biased region" description="Low complexity" evidence="2">
    <location>
        <begin position="437"/>
        <end position="452"/>
    </location>
</feature>
<feature type="coiled-coil region" evidence="1">
    <location>
        <begin position="40"/>
        <end position="67"/>
    </location>
</feature>
<evidence type="ECO:0000256" key="2">
    <source>
        <dbReference type="SAM" id="MobiDB-lite"/>
    </source>
</evidence>
<protein>
    <submittedName>
        <fullName evidence="3">Uncharacterized protein</fullName>
    </submittedName>
</protein>
<name>A0AAW2FJU2_9HYME</name>
<proteinExistence type="predicted"/>
<accession>A0AAW2FJU2</accession>
<feature type="coiled-coil region" evidence="1">
    <location>
        <begin position="159"/>
        <end position="186"/>
    </location>
</feature>
<organism evidence="3 4">
    <name type="scientific">Cardiocondyla obscurior</name>
    <dbReference type="NCBI Taxonomy" id="286306"/>
    <lineage>
        <taxon>Eukaryota</taxon>
        <taxon>Metazoa</taxon>
        <taxon>Ecdysozoa</taxon>
        <taxon>Arthropoda</taxon>
        <taxon>Hexapoda</taxon>
        <taxon>Insecta</taxon>
        <taxon>Pterygota</taxon>
        <taxon>Neoptera</taxon>
        <taxon>Endopterygota</taxon>
        <taxon>Hymenoptera</taxon>
        <taxon>Apocrita</taxon>
        <taxon>Aculeata</taxon>
        <taxon>Formicoidea</taxon>
        <taxon>Formicidae</taxon>
        <taxon>Myrmicinae</taxon>
        <taxon>Cardiocondyla</taxon>
    </lineage>
</organism>
<keyword evidence="1" id="KW-0175">Coiled coil</keyword>
<dbReference type="Gene3D" id="1.20.120.330">
    <property type="entry name" value="Nucleotidyltransferases domain 2"/>
    <property type="match status" value="1"/>
</dbReference>
<keyword evidence="4" id="KW-1185">Reference proteome</keyword>